<dbReference type="Gene3D" id="2.40.350.20">
    <property type="match status" value="1"/>
</dbReference>
<dbReference type="PROSITE" id="PS51895">
    <property type="entry name" value="AA1"/>
    <property type="match status" value="1"/>
</dbReference>
<sequence>MKYTTAAIALSIGSVLAAPAGSVDKPTTKTYQISKFTTHKSDGITTTSVSFHIMGQFGLDVLCGQYGIKGALPPPVFEPNKIYACGPDSDYQQKQFQWSYVSGDAAAGTPGKLSLWQTVSEFQPSLYGTTTFSEPNDCREEWKVEGVSFVKETVCDTPNTAAIDLTSPAQ</sequence>
<organism evidence="8 9">
    <name type="scientific">Teratosphaeria destructans</name>
    <dbReference type="NCBI Taxonomy" id="418781"/>
    <lineage>
        <taxon>Eukaryota</taxon>
        <taxon>Fungi</taxon>
        <taxon>Dikarya</taxon>
        <taxon>Ascomycota</taxon>
        <taxon>Pezizomycotina</taxon>
        <taxon>Dothideomycetes</taxon>
        <taxon>Dothideomycetidae</taxon>
        <taxon>Mycosphaerellales</taxon>
        <taxon>Teratosphaeriaceae</taxon>
        <taxon>Teratosphaeria</taxon>
    </lineage>
</organism>
<gene>
    <name evidence="8" type="ORF">Tdes44962_MAKER00752</name>
</gene>
<evidence type="ECO:0000256" key="2">
    <source>
        <dbReference type="ARBA" id="ARBA00022525"/>
    </source>
</evidence>
<accession>A0A9W7VZQ0</accession>
<dbReference type="Pfam" id="PF16541">
    <property type="entry name" value="AltA1"/>
    <property type="match status" value="1"/>
</dbReference>
<dbReference type="Proteomes" id="UP001138500">
    <property type="component" value="Unassembled WGS sequence"/>
</dbReference>
<feature type="chain" id="PRO_5040786716" evidence="6">
    <location>
        <begin position="18"/>
        <end position="170"/>
    </location>
</feature>
<name>A0A9W7VZQ0_9PEZI</name>
<keyword evidence="3 6" id="KW-0732">Signal</keyword>
<reference evidence="8 9" key="1">
    <citation type="journal article" date="2018" name="IMA Fungus">
        <title>IMA Genome-F 10: Nine draft genome sequences of Claviceps purpurea s.lat., including C. arundinis, C. humidiphila, and C. cf. spartinae, pseudomolecules for the pitch canker pathogen Fusarium circinatum, draft genome of Davidsoniella eucalypti, Grosmannia galeiformis, Quambalaria eucalypti, and Teratosphaeria destructans.</title>
        <authorList>
            <person name="Wingfield B.D."/>
            <person name="Liu M."/>
            <person name="Nguyen H.D."/>
            <person name="Lane F.A."/>
            <person name="Morgan S.W."/>
            <person name="De Vos L."/>
            <person name="Wilken P.M."/>
            <person name="Duong T.A."/>
            <person name="Aylward J."/>
            <person name="Coetzee M.P."/>
            <person name="Dadej K."/>
            <person name="De Beer Z.W."/>
            <person name="Findlay W."/>
            <person name="Havenga M."/>
            <person name="Kolarik M."/>
            <person name="Menzies J.G."/>
            <person name="Naidoo K."/>
            <person name="Pochopski O."/>
            <person name="Shoukouhi P."/>
            <person name="Santana Q.C."/>
            <person name="Seifert K.A."/>
            <person name="Soal N."/>
            <person name="Steenkamp E.T."/>
            <person name="Tatham C.T."/>
            <person name="van der Nest M.A."/>
            <person name="Wingfield M.J."/>
        </authorList>
    </citation>
    <scope>NUCLEOTIDE SEQUENCE [LARGE SCALE GENOMIC DNA]</scope>
    <source>
        <strain evidence="8">CMW44962</strain>
    </source>
</reference>
<evidence type="ECO:0000256" key="6">
    <source>
        <dbReference type="SAM" id="SignalP"/>
    </source>
</evidence>
<feature type="domain" description="AA1-like" evidence="7">
    <location>
        <begin position="26"/>
        <end position="168"/>
    </location>
</feature>
<protein>
    <submittedName>
        <fullName evidence="8">Major allergen alt</fullName>
    </submittedName>
</protein>
<dbReference type="AlphaFoldDB" id="A0A9W7VZQ0"/>
<evidence type="ECO:0000256" key="5">
    <source>
        <dbReference type="PROSITE-ProRule" id="PRU01243"/>
    </source>
</evidence>
<proteinExistence type="predicted"/>
<reference evidence="8 9" key="2">
    <citation type="journal article" date="2021" name="Curr. Genet.">
        <title>Genetic response to nitrogen starvation in the aggressive Eucalyptus foliar pathogen Teratosphaeria destructans.</title>
        <authorList>
            <person name="Havenga M."/>
            <person name="Wingfield B.D."/>
            <person name="Wingfield M.J."/>
            <person name="Dreyer L.L."/>
            <person name="Roets F."/>
            <person name="Aylward J."/>
        </authorList>
    </citation>
    <scope>NUCLEOTIDE SEQUENCE [LARGE SCALE GENOMIC DNA]</scope>
    <source>
        <strain evidence="8">CMW44962</strain>
    </source>
</reference>
<evidence type="ECO:0000313" key="8">
    <source>
        <dbReference type="EMBL" id="KAH9822924.1"/>
    </source>
</evidence>
<comment type="caution">
    <text evidence="5">Lacks conserved residue(s) required for the propagation of feature annotation.</text>
</comment>
<evidence type="ECO:0000313" key="9">
    <source>
        <dbReference type="Proteomes" id="UP001138500"/>
    </source>
</evidence>
<comment type="caution">
    <text evidence="8">The sequence shown here is derived from an EMBL/GenBank/DDBJ whole genome shotgun (WGS) entry which is preliminary data.</text>
</comment>
<evidence type="ECO:0000256" key="4">
    <source>
        <dbReference type="ARBA" id="ARBA00023157"/>
    </source>
</evidence>
<keyword evidence="2" id="KW-0964">Secreted</keyword>
<feature type="signal peptide" evidence="6">
    <location>
        <begin position="1"/>
        <end position="17"/>
    </location>
</feature>
<dbReference type="EMBL" id="RIBY02002200">
    <property type="protein sequence ID" value="KAH9822924.1"/>
    <property type="molecule type" value="Genomic_DNA"/>
</dbReference>
<comment type="subcellular location">
    <subcellularLocation>
        <location evidence="1">Secreted</location>
    </subcellularLocation>
</comment>
<keyword evidence="4" id="KW-1015">Disulfide bond</keyword>
<evidence type="ECO:0000256" key="1">
    <source>
        <dbReference type="ARBA" id="ARBA00004613"/>
    </source>
</evidence>
<evidence type="ECO:0000256" key="3">
    <source>
        <dbReference type="ARBA" id="ARBA00022729"/>
    </source>
</evidence>
<dbReference type="OrthoDB" id="10330797at2759"/>
<keyword evidence="9" id="KW-1185">Reference proteome</keyword>
<evidence type="ECO:0000259" key="7">
    <source>
        <dbReference type="PROSITE" id="PS51895"/>
    </source>
</evidence>
<dbReference type="GO" id="GO:0005576">
    <property type="term" value="C:extracellular region"/>
    <property type="evidence" value="ECO:0007669"/>
    <property type="project" value="UniProtKB-SubCell"/>
</dbReference>
<dbReference type="InterPro" id="IPR032382">
    <property type="entry name" value="AltA1"/>
</dbReference>